<protein>
    <submittedName>
        <fullName evidence="2">Uncharacterized protein</fullName>
    </submittedName>
</protein>
<dbReference type="EMBL" id="JASJQH010007094">
    <property type="protein sequence ID" value="KAK9718462.1"/>
    <property type="molecule type" value="Genomic_DNA"/>
</dbReference>
<evidence type="ECO:0000256" key="1">
    <source>
        <dbReference type="SAM" id="MobiDB-lite"/>
    </source>
</evidence>
<name>A0ABR2W334_9FUNG</name>
<evidence type="ECO:0000313" key="3">
    <source>
        <dbReference type="Proteomes" id="UP001479436"/>
    </source>
</evidence>
<comment type="caution">
    <text evidence="2">The sequence shown here is derived from an EMBL/GenBank/DDBJ whole genome shotgun (WGS) entry which is preliminary data.</text>
</comment>
<organism evidence="2 3">
    <name type="scientific">Basidiobolus ranarum</name>
    <dbReference type="NCBI Taxonomy" id="34480"/>
    <lineage>
        <taxon>Eukaryota</taxon>
        <taxon>Fungi</taxon>
        <taxon>Fungi incertae sedis</taxon>
        <taxon>Zoopagomycota</taxon>
        <taxon>Entomophthoromycotina</taxon>
        <taxon>Basidiobolomycetes</taxon>
        <taxon>Basidiobolales</taxon>
        <taxon>Basidiobolaceae</taxon>
        <taxon>Basidiobolus</taxon>
    </lineage>
</organism>
<sequence>MAHFHIEPPKRTTDSVPLKSHRSTNHTTTVNVQATIVPKEAWNPFSVADILRSPPIRRKSYEDIFASDYVSFPHHYEDDEEY</sequence>
<keyword evidence="3" id="KW-1185">Reference proteome</keyword>
<feature type="compositionally biased region" description="Basic and acidic residues" evidence="1">
    <location>
        <begin position="1"/>
        <end position="13"/>
    </location>
</feature>
<accession>A0ABR2W334</accession>
<proteinExistence type="predicted"/>
<feature type="region of interest" description="Disordered" evidence="1">
    <location>
        <begin position="1"/>
        <end position="27"/>
    </location>
</feature>
<reference evidence="2 3" key="1">
    <citation type="submission" date="2023-04" db="EMBL/GenBank/DDBJ databases">
        <title>Genome of Basidiobolus ranarum AG-B5.</title>
        <authorList>
            <person name="Stajich J.E."/>
            <person name="Carter-House D."/>
            <person name="Gryganskyi A."/>
        </authorList>
    </citation>
    <scope>NUCLEOTIDE SEQUENCE [LARGE SCALE GENOMIC DNA]</scope>
    <source>
        <strain evidence="2 3">AG-B5</strain>
    </source>
</reference>
<dbReference type="Proteomes" id="UP001479436">
    <property type="component" value="Unassembled WGS sequence"/>
</dbReference>
<evidence type="ECO:0000313" key="2">
    <source>
        <dbReference type="EMBL" id="KAK9718462.1"/>
    </source>
</evidence>
<gene>
    <name evidence="2" type="ORF">K7432_005502</name>
</gene>